<dbReference type="Gene3D" id="3.30.1520.10">
    <property type="entry name" value="Phox-like domain"/>
    <property type="match status" value="1"/>
</dbReference>
<evidence type="ECO:0000256" key="2">
    <source>
        <dbReference type="ARBA" id="ARBA00022554"/>
    </source>
</evidence>
<feature type="region of interest" description="Disordered" evidence="5">
    <location>
        <begin position="694"/>
        <end position="717"/>
    </location>
</feature>
<dbReference type="GO" id="GO:0016192">
    <property type="term" value="P:vesicle-mediated transport"/>
    <property type="evidence" value="ECO:0007669"/>
    <property type="project" value="UniProtKB-ARBA"/>
</dbReference>
<reference evidence="9" key="1">
    <citation type="submission" date="2017-12" db="EMBL/GenBank/DDBJ databases">
        <authorList>
            <consortium name="DOE Joint Genome Institute"/>
            <person name="Mondo S.J."/>
            <person name="Kjaerbolling I."/>
            <person name="Vesth T.C."/>
            <person name="Frisvad J.C."/>
            <person name="Nybo J.L."/>
            <person name="Theobald S."/>
            <person name="Kuo A."/>
            <person name="Bowyer P."/>
            <person name="Matsuda Y."/>
            <person name="Lyhne E.K."/>
            <person name="Kogle M.E."/>
            <person name="Clum A."/>
            <person name="Lipzen A."/>
            <person name="Salamov A."/>
            <person name="Ngan C.Y."/>
            <person name="Daum C."/>
            <person name="Chiniquy J."/>
            <person name="Barry K."/>
            <person name="LaButti K."/>
            <person name="Haridas S."/>
            <person name="Simmons B.A."/>
            <person name="Magnuson J.K."/>
            <person name="Mortensen U.H."/>
            <person name="Larsen T.O."/>
            <person name="Grigoriev I.V."/>
            <person name="Baker S.E."/>
            <person name="Andersen M.R."/>
            <person name="Nordberg H.P."/>
            <person name="Cantor M.N."/>
            <person name="Hua S.X."/>
        </authorList>
    </citation>
    <scope>NUCLEOTIDE SEQUENCE [LARGE SCALE GENOMIC DNA]</scope>
    <source>
        <strain evidence="9">IBT 19404</strain>
    </source>
</reference>
<dbReference type="CDD" id="cd06897">
    <property type="entry name" value="PX_SNARE"/>
    <property type="match status" value="1"/>
</dbReference>
<dbReference type="InterPro" id="IPR036871">
    <property type="entry name" value="PX_dom_sf"/>
</dbReference>
<dbReference type="InterPro" id="IPR001683">
    <property type="entry name" value="PX_dom"/>
</dbReference>
<feature type="compositionally biased region" description="Acidic residues" evidence="5">
    <location>
        <begin position="300"/>
        <end position="332"/>
    </location>
</feature>
<proteinExistence type="predicted"/>
<dbReference type="SMART" id="SM00312">
    <property type="entry name" value="PX"/>
    <property type="match status" value="1"/>
</dbReference>
<dbReference type="PANTHER" id="PTHR22775:SF3">
    <property type="entry name" value="SORTING NEXIN-13"/>
    <property type="match status" value="1"/>
</dbReference>
<dbReference type="AlphaFoldDB" id="A0A2J5HEW5"/>
<dbReference type="GO" id="GO:0007034">
    <property type="term" value="P:vacuolar transport"/>
    <property type="evidence" value="ECO:0007669"/>
    <property type="project" value="UniProtKB-ARBA"/>
</dbReference>
<protein>
    <recommendedName>
        <fullName evidence="10">SNARE complex subunit</fullName>
    </recommendedName>
</protein>
<feature type="compositionally biased region" description="Gly residues" evidence="5">
    <location>
        <begin position="695"/>
        <end position="705"/>
    </location>
</feature>
<evidence type="ECO:0008006" key="10">
    <source>
        <dbReference type="Google" id="ProtNLM"/>
    </source>
</evidence>
<dbReference type="GO" id="GO:0035091">
    <property type="term" value="F:phosphatidylinositol binding"/>
    <property type="evidence" value="ECO:0007669"/>
    <property type="project" value="InterPro"/>
</dbReference>
<dbReference type="PROSITE" id="PS50195">
    <property type="entry name" value="PX"/>
    <property type="match status" value="1"/>
</dbReference>
<dbReference type="OrthoDB" id="428895at2759"/>
<feature type="region of interest" description="Disordered" evidence="5">
    <location>
        <begin position="589"/>
        <end position="650"/>
    </location>
</feature>
<dbReference type="InterPro" id="IPR035426">
    <property type="entry name" value="Gemin2/Brr1"/>
</dbReference>
<feature type="region of interest" description="Disordered" evidence="5">
    <location>
        <begin position="297"/>
        <end position="354"/>
    </location>
</feature>
<keyword evidence="3" id="KW-0175">Coiled coil</keyword>
<dbReference type="EMBL" id="KZ559649">
    <property type="protein sequence ID" value="PLN75439.1"/>
    <property type="molecule type" value="Genomic_DNA"/>
</dbReference>
<evidence type="ECO:0000256" key="4">
    <source>
        <dbReference type="ARBA" id="ARBA00054927"/>
    </source>
</evidence>
<feature type="domain" description="PX" evidence="7">
    <location>
        <begin position="413"/>
        <end position="528"/>
    </location>
</feature>
<dbReference type="Gene3D" id="1.20.5.110">
    <property type="match status" value="1"/>
</dbReference>
<keyword evidence="9" id="KW-1185">Reference proteome</keyword>
<sequence length="797" mass="87234">MPDKRKPSGSFSRPPMQSKRSRSSYADDDDDEEEGIHSGRPAHERPRNDPFYGQKSAFPGLDTGGDDELFYGPAEDGLEYLRMVRSEANSLPFLFTAPRPDETETQRDVTSAAKLPRADKDEQEVTVIQETTHKDGVLVTTTAASATLAASPEKTTFSEAQASYYNLLHHRFVLLRSILKCTPPSSVITSLDDWHPITLPRHSKNARREWRRLLLAVDPQTAQLACMDMNSVLGVLGIMGRLMSENVRSGDATRIRRIGAWAWGLLAKCREVGQLGTDEVAEIRDLGKRATKILSKMREEEAEVEAAGDVSADESDEELPDDGPAPVEEETDVDTRTTGIDQDMLDVEEDPSGEGLEVAKARLQARLDGLAQESATNSRNESPARDDSDSLEASMQTRAMLDMIITVKYSTMAPNLEISIPTTSISPTTPAYTIYNITLRLPLRSFTLSKRYSDFVTFHKTLLTQTNGAPPAPLPSKNWFSSTVTNASLREDRRLALETYLRAINDTEDPKWRNSPAWRGFLNLPSAAAAATSATTTPNGHGAPNTSARLHAAITEPGAAGAPITDPTLWLDCYRDMKSHLHDARLHLTRRDQETTPQKQHESSARAKSSLVRAGTLTGALEDGLKNIGSGSGDGPNRSSGPSLGDGEMRRRKDLLINARKEKDGLEDLLNAMAAKSRVDSVVASIQDKEALVGAGAGGGGGGGRKPARSGRVLGRETERTRELDNQGLVQLQKQTMESQDQSVDELMKIVTRQKELGIAINNELELQNELLKLADEDAERLGQKVDIGKKRIGRIS</sequence>
<accession>A0A2J5HEW5</accession>
<dbReference type="FunFam" id="3.30.1520.10:FF:000052">
    <property type="entry name" value="Putative SNARE complex subunit (Vam7)"/>
    <property type="match status" value="1"/>
</dbReference>
<dbReference type="Gene3D" id="1.20.58.1070">
    <property type="match status" value="1"/>
</dbReference>
<dbReference type="SUPFAM" id="SSF58038">
    <property type="entry name" value="SNARE fusion complex"/>
    <property type="match status" value="1"/>
</dbReference>
<dbReference type="InterPro" id="IPR000727">
    <property type="entry name" value="T_SNARE_dom"/>
</dbReference>
<dbReference type="PANTHER" id="PTHR22775">
    <property type="entry name" value="SORTING NEXIN"/>
    <property type="match status" value="1"/>
</dbReference>
<evidence type="ECO:0000313" key="9">
    <source>
        <dbReference type="Proteomes" id="UP000235023"/>
    </source>
</evidence>
<feature type="region of interest" description="Disordered" evidence="5">
    <location>
        <begin position="95"/>
        <end position="121"/>
    </location>
</feature>
<dbReference type="SMART" id="SM00397">
    <property type="entry name" value="t_SNARE"/>
    <property type="match status" value="1"/>
</dbReference>
<feature type="region of interest" description="Disordered" evidence="5">
    <location>
        <begin position="1"/>
        <end position="70"/>
    </location>
</feature>
<evidence type="ECO:0000256" key="5">
    <source>
        <dbReference type="SAM" id="MobiDB-lite"/>
    </source>
</evidence>
<dbReference type="CDD" id="cd15858">
    <property type="entry name" value="SNARE_VAM7"/>
    <property type="match status" value="1"/>
</dbReference>
<evidence type="ECO:0000259" key="6">
    <source>
        <dbReference type="PROSITE" id="PS50192"/>
    </source>
</evidence>
<comment type="subcellular location">
    <subcellularLocation>
        <location evidence="1">Vacuole</location>
    </subcellularLocation>
</comment>
<dbReference type="SUPFAM" id="SSF64268">
    <property type="entry name" value="PX domain"/>
    <property type="match status" value="1"/>
</dbReference>
<evidence type="ECO:0000256" key="1">
    <source>
        <dbReference type="ARBA" id="ARBA00004116"/>
    </source>
</evidence>
<dbReference type="Pfam" id="PF04938">
    <property type="entry name" value="SIP1"/>
    <property type="match status" value="1"/>
</dbReference>
<dbReference type="Pfam" id="PF00787">
    <property type="entry name" value="PX"/>
    <property type="match status" value="1"/>
</dbReference>
<feature type="compositionally biased region" description="Acidic residues" evidence="5">
    <location>
        <begin position="343"/>
        <end position="352"/>
    </location>
</feature>
<comment type="function">
    <text evidence="4">Essential for proper morphogenesis of the vacuole. May exist as structural reinforcement on the surface of the vacuolar membrane and be required for maintenance against rupture by osmotic pressure.</text>
</comment>
<evidence type="ECO:0000256" key="3">
    <source>
        <dbReference type="ARBA" id="ARBA00023054"/>
    </source>
</evidence>
<evidence type="ECO:0000259" key="7">
    <source>
        <dbReference type="PROSITE" id="PS50195"/>
    </source>
</evidence>
<keyword evidence="2" id="KW-0926">Vacuole</keyword>
<evidence type="ECO:0000313" key="8">
    <source>
        <dbReference type="EMBL" id="PLN75439.1"/>
    </source>
</evidence>
<gene>
    <name evidence="8" type="ORF">BDW42DRAFT_189269</name>
</gene>
<name>A0A2J5HEW5_9EURO</name>
<dbReference type="GO" id="GO:0000329">
    <property type="term" value="C:fungal-type vacuole membrane"/>
    <property type="evidence" value="ECO:0007669"/>
    <property type="project" value="UniProtKB-ARBA"/>
</dbReference>
<feature type="domain" description="T-SNARE coiled-coil homology" evidence="6">
    <location>
        <begin position="734"/>
        <end position="796"/>
    </location>
</feature>
<feature type="region of interest" description="Disordered" evidence="5">
    <location>
        <begin position="370"/>
        <end position="392"/>
    </location>
</feature>
<feature type="compositionally biased region" description="Basic and acidic residues" evidence="5">
    <location>
        <begin position="589"/>
        <end position="605"/>
    </location>
</feature>
<dbReference type="FunFam" id="1.20.5.110:FF:000058">
    <property type="entry name" value="VAM7p Vacuolar SNARE protein"/>
    <property type="match status" value="1"/>
</dbReference>
<dbReference type="GO" id="GO:0000387">
    <property type="term" value="P:spliceosomal snRNP assembly"/>
    <property type="evidence" value="ECO:0007669"/>
    <property type="project" value="InterPro"/>
</dbReference>
<dbReference type="PROSITE" id="PS50192">
    <property type="entry name" value="T_SNARE"/>
    <property type="match status" value="1"/>
</dbReference>
<organism evidence="8 9">
    <name type="scientific">Aspergillus taichungensis</name>
    <dbReference type="NCBI Taxonomy" id="482145"/>
    <lineage>
        <taxon>Eukaryota</taxon>
        <taxon>Fungi</taxon>
        <taxon>Dikarya</taxon>
        <taxon>Ascomycota</taxon>
        <taxon>Pezizomycotina</taxon>
        <taxon>Eurotiomycetes</taxon>
        <taxon>Eurotiomycetidae</taxon>
        <taxon>Eurotiales</taxon>
        <taxon>Aspergillaceae</taxon>
        <taxon>Aspergillus</taxon>
        <taxon>Aspergillus subgen. Circumdati</taxon>
    </lineage>
</organism>
<dbReference type="Proteomes" id="UP000235023">
    <property type="component" value="Unassembled WGS sequence"/>
</dbReference>
<feature type="compositionally biased region" description="Basic and acidic residues" evidence="5">
    <location>
        <begin position="35"/>
        <end position="48"/>
    </location>
</feature>
<dbReference type="GO" id="GO:0097576">
    <property type="term" value="P:vacuole fusion"/>
    <property type="evidence" value="ECO:0007669"/>
    <property type="project" value="UniProtKB-ARBA"/>
</dbReference>